<keyword evidence="3" id="KW-1185">Reference proteome</keyword>
<reference evidence="2" key="1">
    <citation type="journal article" date="2023" name="Science">
        <title>Genome structures resolve the early diversification of teleost fishes.</title>
        <authorList>
            <person name="Parey E."/>
            <person name="Louis A."/>
            <person name="Montfort J."/>
            <person name="Bouchez O."/>
            <person name="Roques C."/>
            <person name="Iampietro C."/>
            <person name="Lluch J."/>
            <person name="Castinel A."/>
            <person name="Donnadieu C."/>
            <person name="Desvignes T."/>
            <person name="Floi Bucao C."/>
            <person name="Jouanno E."/>
            <person name="Wen M."/>
            <person name="Mejri S."/>
            <person name="Dirks R."/>
            <person name="Jansen H."/>
            <person name="Henkel C."/>
            <person name="Chen W.J."/>
            <person name="Zahm M."/>
            <person name="Cabau C."/>
            <person name="Klopp C."/>
            <person name="Thompson A.W."/>
            <person name="Robinson-Rechavi M."/>
            <person name="Braasch I."/>
            <person name="Lecointre G."/>
            <person name="Bobe J."/>
            <person name="Postlethwait J.H."/>
            <person name="Berthelot C."/>
            <person name="Roest Crollius H."/>
            <person name="Guiguen Y."/>
        </authorList>
    </citation>
    <scope>NUCLEOTIDE SEQUENCE</scope>
    <source>
        <strain evidence="2">NC1722</strain>
    </source>
</reference>
<feature type="compositionally biased region" description="Polar residues" evidence="1">
    <location>
        <begin position="1"/>
        <end position="25"/>
    </location>
</feature>
<name>A0AAD7WTE9_9TELE</name>
<evidence type="ECO:0000313" key="3">
    <source>
        <dbReference type="Proteomes" id="UP001221898"/>
    </source>
</evidence>
<gene>
    <name evidence="2" type="ORF">AAFF_G00258170</name>
</gene>
<evidence type="ECO:0000313" key="2">
    <source>
        <dbReference type="EMBL" id="KAJ8408403.1"/>
    </source>
</evidence>
<feature type="compositionally biased region" description="Basic residues" evidence="1">
    <location>
        <begin position="88"/>
        <end position="99"/>
    </location>
</feature>
<evidence type="ECO:0000256" key="1">
    <source>
        <dbReference type="SAM" id="MobiDB-lite"/>
    </source>
</evidence>
<dbReference type="Proteomes" id="UP001221898">
    <property type="component" value="Unassembled WGS sequence"/>
</dbReference>
<sequence length="99" mass="10871">MSSPTAQEQQRSPLRQRSPNRSVTPGPSIRLDWRDLSARRRPGHTPPSEGTAPVQELSARHLKAPASEGTSPRSVVLRDRTGGSQRTATKKSAHVNRRS</sequence>
<feature type="region of interest" description="Disordered" evidence="1">
    <location>
        <begin position="1"/>
        <end position="99"/>
    </location>
</feature>
<dbReference type="EMBL" id="JAINUG010000035">
    <property type="protein sequence ID" value="KAJ8408403.1"/>
    <property type="molecule type" value="Genomic_DNA"/>
</dbReference>
<dbReference type="AlphaFoldDB" id="A0AAD7WTE9"/>
<organism evidence="2 3">
    <name type="scientific">Aldrovandia affinis</name>
    <dbReference type="NCBI Taxonomy" id="143900"/>
    <lineage>
        <taxon>Eukaryota</taxon>
        <taxon>Metazoa</taxon>
        <taxon>Chordata</taxon>
        <taxon>Craniata</taxon>
        <taxon>Vertebrata</taxon>
        <taxon>Euteleostomi</taxon>
        <taxon>Actinopterygii</taxon>
        <taxon>Neopterygii</taxon>
        <taxon>Teleostei</taxon>
        <taxon>Notacanthiformes</taxon>
        <taxon>Halosauridae</taxon>
        <taxon>Aldrovandia</taxon>
    </lineage>
</organism>
<proteinExistence type="predicted"/>
<accession>A0AAD7WTE9</accession>
<protein>
    <submittedName>
        <fullName evidence="2">Uncharacterized protein</fullName>
    </submittedName>
</protein>
<comment type="caution">
    <text evidence="2">The sequence shown here is derived from an EMBL/GenBank/DDBJ whole genome shotgun (WGS) entry which is preliminary data.</text>
</comment>